<dbReference type="InterPro" id="IPR000719">
    <property type="entry name" value="Prot_kinase_dom"/>
</dbReference>
<dbReference type="Proteomes" id="UP000217076">
    <property type="component" value="Unassembled WGS sequence"/>
</dbReference>
<evidence type="ECO:0000313" key="4">
    <source>
        <dbReference type="EMBL" id="SDG86904.1"/>
    </source>
</evidence>
<dbReference type="InterPro" id="IPR029016">
    <property type="entry name" value="GAF-like_dom_sf"/>
</dbReference>
<evidence type="ECO:0000256" key="1">
    <source>
        <dbReference type="ARBA" id="ARBA00004167"/>
    </source>
</evidence>
<dbReference type="InterPro" id="IPR011009">
    <property type="entry name" value="Kinase-like_dom_sf"/>
</dbReference>
<dbReference type="SMART" id="SM00065">
    <property type="entry name" value="GAF"/>
    <property type="match status" value="1"/>
</dbReference>
<accession>A0A1G7XRZ3</accession>
<dbReference type="FunFam" id="3.30.70.270:FF:000001">
    <property type="entry name" value="Diguanylate cyclase domain protein"/>
    <property type="match status" value="1"/>
</dbReference>
<proteinExistence type="predicted"/>
<dbReference type="SMART" id="SM00267">
    <property type="entry name" value="GGDEF"/>
    <property type="match status" value="1"/>
</dbReference>
<gene>
    <name evidence="4" type="ORF">SAMN05421742_10374</name>
</gene>
<dbReference type="PROSITE" id="PS50011">
    <property type="entry name" value="PROTEIN_KINASE_DOM"/>
    <property type="match status" value="1"/>
</dbReference>
<dbReference type="InterPro" id="IPR053159">
    <property type="entry name" value="Hybrid_Histidine_Kinase"/>
</dbReference>
<dbReference type="STRING" id="83401.SAMN05421742_10374"/>
<dbReference type="NCBIfam" id="TIGR00254">
    <property type="entry name" value="GGDEF"/>
    <property type="match status" value="1"/>
</dbReference>
<dbReference type="GO" id="GO:0005524">
    <property type="term" value="F:ATP binding"/>
    <property type="evidence" value="ECO:0007669"/>
    <property type="project" value="InterPro"/>
</dbReference>
<organism evidence="4 5">
    <name type="scientific">Roseospirillum parvum</name>
    <dbReference type="NCBI Taxonomy" id="83401"/>
    <lineage>
        <taxon>Bacteria</taxon>
        <taxon>Pseudomonadati</taxon>
        <taxon>Pseudomonadota</taxon>
        <taxon>Alphaproteobacteria</taxon>
        <taxon>Rhodospirillales</taxon>
        <taxon>Rhodospirillaceae</taxon>
        <taxon>Roseospirillum</taxon>
    </lineage>
</organism>
<name>A0A1G7XRZ3_9PROT</name>
<dbReference type="InterPro" id="IPR029787">
    <property type="entry name" value="Nucleotide_cyclase"/>
</dbReference>
<feature type="domain" description="Protein kinase" evidence="2">
    <location>
        <begin position="4"/>
        <end position="271"/>
    </location>
</feature>
<dbReference type="SMART" id="SM00220">
    <property type="entry name" value="S_TKc"/>
    <property type="match status" value="1"/>
</dbReference>
<comment type="subcellular location">
    <subcellularLocation>
        <location evidence="1">Membrane</location>
        <topology evidence="1">Single-pass membrane protein</topology>
    </subcellularLocation>
</comment>
<dbReference type="InterPro" id="IPR000160">
    <property type="entry name" value="GGDEF_dom"/>
</dbReference>
<dbReference type="RefSeq" id="WP_092616726.1">
    <property type="nucleotide sequence ID" value="NZ_FNCV01000003.1"/>
</dbReference>
<dbReference type="Pfam" id="PF00990">
    <property type="entry name" value="GGDEF"/>
    <property type="match status" value="1"/>
</dbReference>
<keyword evidence="5" id="KW-1185">Reference proteome</keyword>
<dbReference type="PANTHER" id="PTHR43642:SF1">
    <property type="entry name" value="HYBRID SIGNAL TRANSDUCTION HISTIDINE KINASE G"/>
    <property type="match status" value="1"/>
</dbReference>
<dbReference type="SUPFAM" id="SSF55781">
    <property type="entry name" value="GAF domain-like"/>
    <property type="match status" value="1"/>
</dbReference>
<dbReference type="PROSITE" id="PS50887">
    <property type="entry name" value="GGDEF"/>
    <property type="match status" value="1"/>
</dbReference>
<protein>
    <submittedName>
        <fullName evidence="4">Diguanylate cyclase (GGDEF) domain-containing protein</fullName>
    </submittedName>
</protein>
<dbReference type="Gene3D" id="3.30.70.270">
    <property type="match status" value="1"/>
</dbReference>
<dbReference type="GO" id="GO:0004672">
    <property type="term" value="F:protein kinase activity"/>
    <property type="evidence" value="ECO:0007669"/>
    <property type="project" value="InterPro"/>
</dbReference>
<dbReference type="Gene3D" id="3.30.450.40">
    <property type="match status" value="1"/>
</dbReference>
<dbReference type="InterPro" id="IPR041664">
    <property type="entry name" value="AAA_16"/>
</dbReference>
<feature type="domain" description="GGDEF" evidence="3">
    <location>
        <begin position="1587"/>
        <end position="1717"/>
    </location>
</feature>
<dbReference type="Gene3D" id="3.40.50.300">
    <property type="entry name" value="P-loop containing nucleotide triphosphate hydrolases"/>
    <property type="match status" value="1"/>
</dbReference>
<evidence type="ECO:0000259" key="2">
    <source>
        <dbReference type="PROSITE" id="PS50011"/>
    </source>
</evidence>
<dbReference type="PANTHER" id="PTHR43642">
    <property type="entry name" value="HYBRID SIGNAL TRANSDUCTION HISTIDINE KINASE G"/>
    <property type="match status" value="1"/>
</dbReference>
<dbReference type="CDD" id="cd01949">
    <property type="entry name" value="GGDEF"/>
    <property type="match status" value="1"/>
</dbReference>
<dbReference type="InterPro" id="IPR027417">
    <property type="entry name" value="P-loop_NTPase"/>
</dbReference>
<dbReference type="Pfam" id="PF13191">
    <property type="entry name" value="AAA_16"/>
    <property type="match status" value="1"/>
</dbReference>
<reference evidence="5" key="1">
    <citation type="submission" date="2016-10" db="EMBL/GenBank/DDBJ databases">
        <authorList>
            <person name="Varghese N."/>
            <person name="Submissions S."/>
        </authorList>
    </citation>
    <scope>NUCLEOTIDE SEQUENCE [LARGE SCALE GENOMIC DNA]</scope>
    <source>
        <strain evidence="5">930I</strain>
    </source>
</reference>
<dbReference type="GO" id="GO:0016020">
    <property type="term" value="C:membrane"/>
    <property type="evidence" value="ECO:0007669"/>
    <property type="project" value="UniProtKB-SubCell"/>
</dbReference>
<dbReference type="InterPro" id="IPR003018">
    <property type="entry name" value="GAF"/>
</dbReference>
<dbReference type="SUPFAM" id="SSF56112">
    <property type="entry name" value="Protein kinase-like (PK-like)"/>
    <property type="match status" value="1"/>
</dbReference>
<dbReference type="OrthoDB" id="9789238at2"/>
<dbReference type="EMBL" id="FNCV01000003">
    <property type="protein sequence ID" value="SDG86904.1"/>
    <property type="molecule type" value="Genomic_DNA"/>
</dbReference>
<dbReference type="SUPFAM" id="SSF52540">
    <property type="entry name" value="P-loop containing nucleoside triphosphate hydrolases"/>
    <property type="match status" value="1"/>
</dbReference>
<dbReference type="SUPFAM" id="SSF55073">
    <property type="entry name" value="Nucleotide cyclase"/>
    <property type="match status" value="1"/>
</dbReference>
<dbReference type="Pfam" id="PF01590">
    <property type="entry name" value="GAF"/>
    <property type="match status" value="1"/>
</dbReference>
<evidence type="ECO:0000313" key="5">
    <source>
        <dbReference type="Proteomes" id="UP000217076"/>
    </source>
</evidence>
<evidence type="ECO:0000259" key="3">
    <source>
        <dbReference type="PROSITE" id="PS50887"/>
    </source>
</evidence>
<sequence>MPQYAVLGVVHQGPVFRYVRALDHERGARVILKAANTDDPKAANDTAWPAVLEQEFGVLSLGGGQRILRPVSLDLFNGGRAIRFADAPGVVLSEALKGGPVPWRRALAWAADIADALQDLHDGWIVHRTINPASFLWNPETDQLRLMDAAWAVKRDPGMPYSVDSEGLVGALAYLSPEQTGRTGSPIDHRGDLYSLGALLFEALTGEVPFPAAEPMEVIHAHLTRPVPDASARNPDVPPPVAAVVARLLAKDPGERYQSAFGLRVDVESLLAQGRAGAPLDTVSLHAVDPPSNLKAPQRLHGRNREVAALRAAHGRARQGAFEMVMVGGESGCGKTRLVQELERAVAAAGERFVAVKLDPSASAMPHLPLSAALGQLVADLLARGEGAVEAFRDALPEHLEENAALAVELVPGLGGVLRPAASAPAVPTQEAQSRALHILRDLIDAFTAQGRALVLFFDDLQWADAASLQALAALGRDRELHDLLILGAYRDNEVGEGHPLRETLATLREAPVAVSEFHLSRLDGGAVAALVADCLHRPVEDVADLAQVCAAKTLGNPFFLSQFLHTLVRGGCLAFDHRRGRWEWQPEAVGRMAAADNVAGLMVERLHTLPAATQRVLVLNACADAAVDLATLAALCDQPLAQTARAMAHAVDAGLVQVSGPHGGDGTPGRPSADHPQATCRFVHDRIQEAALALLRPDERPAVHLRIGRTLRDTLDAGGLEERLFQVIYHFQWARALLDDPAERLAVAGLALAASRKAAATGGFGPMLDHARLGLALLPPQPWAAAYELTLGLHGQCVAGAFITHQHDYLAAMTQAVLDHAATPLDKTLVVEYQVLKANADGAMAESIDLGLAFLEELGVSFPRHPTGEDIGAGLAQVQAVLAGRGAEDLADLPEMTDPVAHAFMRLCNAMAGPTYNAEPALFLCMVFKQVEWFVRYGNCADAVAGYSTYAMALCVVPRQYREGQAFGELAFRLAERYKAGHLKGRLHLNVYLFVHHWRHHLGETLAPLMEGYRQAYSHGDLLYASLNSVVYCHHTWWIGTRLPEVEAIMAERHAVIQDAYGHHEVARWTRLFRQTVRNLRADTPDPVALEGDIFDERVGAPAADEPDQTFVLLYHLCKLILAVTFEDRARISRHLAAGLDFLPACNGIVIVPVFQFFGFLGRVLLLRHPEAPPTPQAARDIRAALEVQAEEMRQWAEHGPMNFAHKHALMAALLAWLDGDLDGALGHFEAAIDGARRHGYLWDQAIIQEWLGRVCREQDRPQLGAMTLREALRGYATWGGGAKVAQMVARHGALLSGSGLAPGGDGGGEADSAEAITHQELDLGAVLKASQAIGAEIVLGRLLDRMMQTVLETAGADRGVLLRVGAGGGLRLWAEKRVGEPTRVLPEASDPATEQLLPLALVNRVLASGQTMIVPGTASDGRGDLDLSLERHAIRSALCLPIRVRDQAIVLLYLENRVTPNVFTHQRVRVLDLLAGQIAVSLENARLYEELEARVAERTRELQDKMSELSEAYESVSKIQVELEAQAVELMRANDITEAANRELVEKNALIQRMASTDALTGLCNRRHFDHTLAKELERARRYGKALSMAIVDIDHFKRFNDRHGHACGDRVLETVAGVLTARVRTADTVARWGGEEFCVLMPETDLEGALRLMEDIRAAIAATSLPDVADSLTASVGVATLDPIEDQDGLFQRVDAALYVAKEKGRNQVRLHRQDRIV</sequence>
<dbReference type="Pfam" id="PF00069">
    <property type="entry name" value="Pkinase"/>
    <property type="match status" value="1"/>
</dbReference>
<dbReference type="Gene3D" id="1.10.510.10">
    <property type="entry name" value="Transferase(Phosphotransferase) domain 1"/>
    <property type="match status" value="1"/>
</dbReference>
<dbReference type="InterPro" id="IPR043128">
    <property type="entry name" value="Rev_trsase/Diguanyl_cyclase"/>
</dbReference>